<keyword evidence="2" id="KW-0472">Membrane</keyword>
<gene>
    <name evidence="3" type="ORF">FVE85_3082</name>
</gene>
<comment type="caution">
    <text evidence="3">The sequence shown here is derived from an EMBL/GenBank/DDBJ whole genome shotgun (WGS) entry which is preliminary data.</text>
</comment>
<evidence type="ECO:0000313" key="3">
    <source>
        <dbReference type="EMBL" id="KAA8494841.1"/>
    </source>
</evidence>
<dbReference type="OrthoDB" id="3558022at2759"/>
<reference evidence="4" key="1">
    <citation type="journal article" date="2019" name="Nat. Commun.">
        <title>Expansion of phycobilisome linker gene families in mesophilic red algae.</title>
        <authorList>
            <person name="Lee J."/>
            <person name="Kim D."/>
            <person name="Bhattacharya D."/>
            <person name="Yoon H.S."/>
        </authorList>
    </citation>
    <scope>NUCLEOTIDE SEQUENCE [LARGE SCALE GENOMIC DNA]</scope>
    <source>
        <strain evidence="4">CCMP 1328</strain>
    </source>
</reference>
<evidence type="ECO:0000256" key="1">
    <source>
        <dbReference type="SAM" id="MobiDB-lite"/>
    </source>
</evidence>
<keyword evidence="2" id="KW-1133">Transmembrane helix</keyword>
<protein>
    <recommendedName>
        <fullName evidence="5">Transmembrane protein</fullName>
    </recommendedName>
</protein>
<evidence type="ECO:0000313" key="4">
    <source>
        <dbReference type="Proteomes" id="UP000324585"/>
    </source>
</evidence>
<dbReference type="AlphaFoldDB" id="A0A5J4YTK0"/>
<feature type="region of interest" description="Disordered" evidence="1">
    <location>
        <begin position="199"/>
        <end position="234"/>
    </location>
</feature>
<feature type="transmembrane region" description="Helical" evidence="2">
    <location>
        <begin position="42"/>
        <end position="63"/>
    </location>
</feature>
<organism evidence="3 4">
    <name type="scientific">Porphyridium purpureum</name>
    <name type="common">Red alga</name>
    <name type="synonym">Porphyridium cruentum</name>
    <dbReference type="NCBI Taxonomy" id="35688"/>
    <lineage>
        <taxon>Eukaryota</taxon>
        <taxon>Rhodophyta</taxon>
        <taxon>Bangiophyceae</taxon>
        <taxon>Porphyridiales</taxon>
        <taxon>Porphyridiaceae</taxon>
        <taxon>Porphyridium</taxon>
    </lineage>
</organism>
<evidence type="ECO:0000256" key="2">
    <source>
        <dbReference type="SAM" id="Phobius"/>
    </source>
</evidence>
<keyword evidence="2" id="KW-0812">Transmembrane</keyword>
<accession>A0A5J4YTK0</accession>
<keyword evidence="4" id="KW-1185">Reference proteome</keyword>
<dbReference type="Proteomes" id="UP000324585">
    <property type="component" value="Unassembled WGS sequence"/>
</dbReference>
<dbReference type="EMBL" id="VRMN01000004">
    <property type="protein sequence ID" value="KAA8494841.1"/>
    <property type="molecule type" value="Genomic_DNA"/>
</dbReference>
<proteinExistence type="predicted"/>
<feature type="transmembrane region" description="Helical" evidence="2">
    <location>
        <begin position="106"/>
        <end position="129"/>
    </location>
</feature>
<sequence length="234" mass="25566">MSQCDGKGEMDTSTPVDHQTEAWEHDDSQADGVVQVFVNRPALLLTGVVPIGLGMLVGIPLALKIGTSAMRESAGAEALKRHQPLPHQRVKTEQLYKDGAKLAAKALVYGTLLCAAFGVVIVGGIRWYYDVDSVRAFVLRMRVEVPQQQQALRGILERPLVALRGAGDGTHHGVEGIVHSVWTDSALARRVSERIHASSERRAELERERESKVPEGKLTIEHDEIPETGEKGTL</sequence>
<name>A0A5J4YTK0_PORPP</name>
<evidence type="ECO:0008006" key="5">
    <source>
        <dbReference type="Google" id="ProtNLM"/>
    </source>
</evidence>